<dbReference type="PaxDb" id="610130-Closa_3853"/>
<dbReference type="EMBL" id="CP002109">
    <property type="protein sequence ID" value="ADL06368.1"/>
    <property type="molecule type" value="Genomic_DNA"/>
</dbReference>
<dbReference type="KEGG" id="csh:Closa_3853"/>
<evidence type="ECO:0000313" key="2">
    <source>
        <dbReference type="Proteomes" id="UP000001662"/>
    </source>
</evidence>
<name>D9R0D5_LACSW</name>
<dbReference type="Proteomes" id="UP000001662">
    <property type="component" value="Chromosome"/>
</dbReference>
<reference evidence="1" key="1">
    <citation type="submission" date="2010-07" db="EMBL/GenBank/DDBJ databases">
        <title>Complete sequence of Clostridium saccharolyticum WM1.</title>
        <authorList>
            <consortium name="US DOE Joint Genome Institute"/>
            <person name="Lucas S."/>
            <person name="Copeland A."/>
            <person name="Lapidus A."/>
            <person name="Cheng J.-F."/>
            <person name="Bruce D."/>
            <person name="Goodwin L."/>
            <person name="Pitluck S."/>
            <person name="Chertkov O."/>
            <person name="Detter J.C."/>
            <person name="Han C."/>
            <person name="Tapia R."/>
            <person name="Land M."/>
            <person name="Hauser L."/>
            <person name="Chang Y.-J."/>
            <person name="Jeffries C."/>
            <person name="Kyrpides N."/>
            <person name="Ivanova N."/>
            <person name="Mikhailova N."/>
            <person name="Mouttaki H."/>
            <person name="Lin L."/>
            <person name="Zhou J."/>
            <person name="Hemme C.L."/>
            <person name="Woyke T."/>
        </authorList>
    </citation>
    <scope>NUCLEOTIDE SEQUENCE [LARGE SCALE GENOMIC DNA]</scope>
    <source>
        <strain evidence="1">WM1</strain>
    </source>
</reference>
<evidence type="ECO:0000313" key="1">
    <source>
        <dbReference type="EMBL" id="ADL06368.1"/>
    </source>
</evidence>
<protein>
    <submittedName>
        <fullName evidence="1">Uncharacterized protein</fullName>
    </submittedName>
</protein>
<keyword evidence="2" id="KW-1185">Reference proteome</keyword>
<organism evidence="1 2">
    <name type="scientific">Lacrimispora saccharolytica (strain ATCC 35040 / DSM 2544 / NRCC 2533 / WM1)</name>
    <name type="common">Clostridium saccharolyticum</name>
    <dbReference type="NCBI Taxonomy" id="610130"/>
    <lineage>
        <taxon>Bacteria</taxon>
        <taxon>Bacillati</taxon>
        <taxon>Bacillota</taxon>
        <taxon>Clostridia</taxon>
        <taxon>Lachnospirales</taxon>
        <taxon>Lachnospiraceae</taxon>
        <taxon>Lacrimispora</taxon>
    </lineage>
</organism>
<proteinExistence type="predicted"/>
<dbReference type="HOGENOM" id="CLU_1193164_0_0_9"/>
<gene>
    <name evidence="1" type="ordered locus">Closa_3853</name>
</gene>
<dbReference type="eggNOG" id="ENOG50335MF">
    <property type="taxonomic scope" value="Bacteria"/>
</dbReference>
<accession>D9R0D5</accession>
<sequence length="232" mass="25776">MYIGKLNGPMPALNINAINRTVAKQEEVLYGKKKEKENEDKVTISPIGKKQSMIELLMKQKDLLREQKQTMMDSAAETGIDIASQLKEYQKQMDEIDSQIAELQAKQMEESESESSDGKIYDKPKTKEEAQLQQLNGISALSVEQEQVKAIYQEKGHLDGAVKVLKSEIRSGNGNIEAKSQKAAALFGRSQSVSSQVGSKLEDIQESISDVNDDTVEEILLQGEEDGDLIKQ</sequence>
<dbReference type="AlphaFoldDB" id="D9R0D5"/>